<sequence length="407" mass="46414">MNLFKLFAASTLLSGSAFAEIERTEIYYQIAAGTEKSGVASEKYFAKLAWGTAVHDKCLAEVELRAQKLLQRSNTNQKVAGYVSDEDLDIRNATVNCMFDDWELVLGKQQVTWGQSDYFRVLDTINPLDTREHLLAYMDDLEEARLPLTMLNLSRILEDGDFQFLIIPDVKSTLLPINRSEFDNLSISGIENNFNLPNDFTLKNTSLASRLRFFLGKWDVGLYSYYGWDFDPKPEQLNESNEALTLYRKKLFGVSLSRPLGVWVFRSDIAWQPDSQVSSSQGTLEVDRLSMLAGFDYALDTLNFSFQYANFHQLNASKNHAINRRYEQGSVSVSKYFLAERLVIQNDLIIEKHGGKLSQLNKFNVAYKLRENMGISGGLINYFGSKNSALGQFKNNSQIYFKLDFSF</sequence>
<comment type="caution">
    <text evidence="2">The sequence shown here is derived from an EMBL/GenBank/DDBJ whole genome shotgun (WGS) entry which is preliminary data.</text>
</comment>
<dbReference type="Proteomes" id="UP000291338">
    <property type="component" value="Unassembled WGS sequence"/>
</dbReference>
<dbReference type="InterPro" id="IPR010727">
    <property type="entry name" value="DUF1302"/>
</dbReference>
<dbReference type="RefSeq" id="WP_130256539.1">
    <property type="nucleotide sequence ID" value="NZ_PPSX01000065.1"/>
</dbReference>
<reference evidence="2 3" key="1">
    <citation type="submission" date="2018-01" db="EMBL/GenBank/DDBJ databases">
        <title>Co-occurrence of chitin degradation, pigmentation and bioactivity in marine Pseudoalteromonas.</title>
        <authorList>
            <person name="Paulsen S."/>
            <person name="Gram L."/>
            <person name="Machado H."/>
        </authorList>
    </citation>
    <scope>NUCLEOTIDE SEQUENCE [LARGE SCALE GENOMIC DNA]</scope>
    <source>
        <strain evidence="2 3">S3898</strain>
    </source>
</reference>
<organism evidence="2 3">
    <name type="scientific">Pseudoalteromonas phenolica</name>
    <dbReference type="NCBI Taxonomy" id="161398"/>
    <lineage>
        <taxon>Bacteria</taxon>
        <taxon>Pseudomonadati</taxon>
        <taxon>Pseudomonadota</taxon>
        <taxon>Gammaproteobacteria</taxon>
        <taxon>Alteromonadales</taxon>
        <taxon>Pseudoalteromonadaceae</taxon>
        <taxon>Pseudoalteromonas</taxon>
    </lineage>
</organism>
<gene>
    <name evidence="2" type="ORF">C1E23_16050</name>
</gene>
<dbReference type="AlphaFoldDB" id="A0A4Q7IMA6"/>
<feature type="chain" id="PRO_5020978270" description="Porin" evidence="1">
    <location>
        <begin position="20"/>
        <end position="407"/>
    </location>
</feature>
<dbReference type="EMBL" id="PPSX01000065">
    <property type="protein sequence ID" value="RZQ52127.1"/>
    <property type="molecule type" value="Genomic_DNA"/>
</dbReference>
<evidence type="ECO:0008006" key="4">
    <source>
        <dbReference type="Google" id="ProtNLM"/>
    </source>
</evidence>
<proteinExistence type="predicted"/>
<name>A0A4Q7IMA6_9GAMM</name>
<protein>
    <recommendedName>
        <fullName evidence="4">Porin</fullName>
    </recommendedName>
</protein>
<evidence type="ECO:0000256" key="1">
    <source>
        <dbReference type="SAM" id="SignalP"/>
    </source>
</evidence>
<keyword evidence="1" id="KW-0732">Signal</keyword>
<feature type="signal peptide" evidence="1">
    <location>
        <begin position="1"/>
        <end position="19"/>
    </location>
</feature>
<evidence type="ECO:0000313" key="3">
    <source>
        <dbReference type="Proteomes" id="UP000291338"/>
    </source>
</evidence>
<accession>A0A4Q7IMA6</accession>
<dbReference type="Pfam" id="PF06980">
    <property type="entry name" value="DUF1302"/>
    <property type="match status" value="1"/>
</dbReference>
<evidence type="ECO:0000313" key="2">
    <source>
        <dbReference type="EMBL" id="RZQ52127.1"/>
    </source>
</evidence>